<reference evidence="11" key="1">
    <citation type="journal article" date="2008" name="Nat. Genet.">
        <title>The Pristionchus pacificus genome provides a unique perspective on nematode lifestyle and parasitism.</title>
        <authorList>
            <person name="Dieterich C."/>
            <person name="Clifton S.W."/>
            <person name="Schuster L.N."/>
            <person name="Chinwalla A."/>
            <person name="Delehaunty K."/>
            <person name="Dinkelacker I."/>
            <person name="Fulton L."/>
            <person name="Fulton R."/>
            <person name="Godfrey J."/>
            <person name="Minx P."/>
            <person name="Mitreva M."/>
            <person name="Roeseler W."/>
            <person name="Tian H."/>
            <person name="Witte H."/>
            <person name="Yang S.P."/>
            <person name="Wilson R.K."/>
            <person name="Sommer R.J."/>
        </authorList>
    </citation>
    <scope>NUCLEOTIDE SEQUENCE [LARGE SCALE GENOMIC DNA]</scope>
    <source>
        <strain evidence="11">PS312</strain>
    </source>
</reference>
<dbReference type="InterPro" id="IPR017441">
    <property type="entry name" value="Protein_kinase_ATP_BS"/>
</dbReference>
<reference evidence="10" key="2">
    <citation type="submission" date="2022-06" db="UniProtKB">
        <authorList>
            <consortium name="EnsemblMetazoa"/>
        </authorList>
    </citation>
    <scope>IDENTIFICATION</scope>
    <source>
        <strain evidence="10">PS312</strain>
    </source>
</reference>
<dbReference type="OrthoDB" id="676979at2759"/>
<evidence type="ECO:0000256" key="1">
    <source>
        <dbReference type="ARBA" id="ARBA00022679"/>
    </source>
</evidence>
<keyword evidence="4" id="KW-0067">ATP-binding</keyword>
<dbReference type="Gene3D" id="1.10.510.10">
    <property type="entry name" value="Transferase(Phosphotransferase) domain 1"/>
    <property type="match status" value="1"/>
</dbReference>
<dbReference type="PROSITE" id="PS00107">
    <property type="entry name" value="PROTEIN_KINASE_ATP"/>
    <property type="match status" value="1"/>
</dbReference>
<protein>
    <recommendedName>
        <fullName evidence="6">mitogen-activated protein kinase kinase</fullName>
        <ecNumber evidence="6">2.7.12.2</ecNumber>
    </recommendedName>
</protein>
<evidence type="ECO:0000256" key="5">
    <source>
        <dbReference type="ARBA" id="ARBA00038035"/>
    </source>
</evidence>
<name>A0A2A6CM72_PRIPA</name>
<evidence type="ECO:0000256" key="8">
    <source>
        <dbReference type="ARBA" id="ARBA00049299"/>
    </source>
</evidence>
<keyword evidence="11" id="KW-1185">Reference proteome</keyword>
<dbReference type="SUPFAM" id="SSF56112">
    <property type="entry name" value="Protein kinase-like (PK-like)"/>
    <property type="match status" value="1"/>
</dbReference>
<dbReference type="Proteomes" id="UP000005239">
    <property type="component" value="Unassembled WGS sequence"/>
</dbReference>
<dbReference type="EC" id="2.7.12.2" evidence="6"/>
<dbReference type="GO" id="GO:0004708">
    <property type="term" value="F:MAP kinase kinase activity"/>
    <property type="evidence" value="ECO:0007669"/>
    <property type="project" value="UniProtKB-EC"/>
</dbReference>
<evidence type="ECO:0000256" key="4">
    <source>
        <dbReference type="ARBA" id="ARBA00022840"/>
    </source>
</evidence>
<dbReference type="Pfam" id="PF00069">
    <property type="entry name" value="Pkinase"/>
    <property type="match status" value="1"/>
</dbReference>
<comment type="catalytic activity">
    <reaction evidence="8">
        <text>L-threonyl-[protein] + ATP = O-phospho-L-threonyl-[protein] + ADP + H(+)</text>
        <dbReference type="Rhea" id="RHEA:46608"/>
        <dbReference type="Rhea" id="RHEA-COMP:11060"/>
        <dbReference type="Rhea" id="RHEA-COMP:11605"/>
        <dbReference type="ChEBI" id="CHEBI:15378"/>
        <dbReference type="ChEBI" id="CHEBI:30013"/>
        <dbReference type="ChEBI" id="CHEBI:30616"/>
        <dbReference type="ChEBI" id="CHEBI:61977"/>
        <dbReference type="ChEBI" id="CHEBI:456216"/>
        <dbReference type="EC" id="2.7.12.2"/>
    </reaction>
</comment>
<dbReference type="PANTHER" id="PTHR48013:SF9">
    <property type="entry name" value="DUAL SPECIFICITY MITOGEN-ACTIVATED PROTEIN KINASE KINASE 5"/>
    <property type="match status" value="1"/>
</dbReference>
<comment type="catalytic activity">
    <reaction evidence="7">
        <text>L-seryl-[protein] + ATP = O-phospho-L-seryl-[protein] + ADP + H(+)</text>
        <dbReference type="Rhea" id="RHEA:17989"/>
        <dbReference type="Rhea" id="RHEA-COMP:9863"/>
        <dbReference type="Rhea" id="RHEA-COMP:11604"/>
        <dbReference type="ChEBI" id="CHEBI:15378"/>
        <dbReference type="ChEBI" id="CHEBI:29999"/>
        <dbReference type="ChEBI" id="CHEBI:30616"/>
        <dbReference type="ChEBI" id="CHEBI:83421"/>
        <dbReference type="ChEBI" id="CHEBI:456216"/>
        <dbReference type="EC" id="2.7.12.2"/>
    </reaction>
</comment>
<comment type="similarity">
    <text evidence="5">Belongs to the protein kinase superfamily. STE Ser/Thr protein kinase family. MAP kinase kinase subfamily.</text>
</comment>
<accession>A0A2A6CM72</accession>
<evidence type="ECO:0000313" key="10">
    <source>
        <dbReference type="EnsemblMetazoa" id="PPA16503.1"/>
    </source>
</evidence>
<dbReference type="SMART" id="SM00220">
    <property type="entry name" value="S_TKc"/>
    <property type="match status" value="1"/>
</dbReference>
<proteinExistence type="inferred from homology"/>
<dbReference type="InterPro" id="IPR011009">
    <property type="entry name" value="Kinase-like_dom_sf"/>
</dbReference>
<evidence type="ECO:0000313" key="11">
    <source>
        <dbReference type="Proteomes" id="UP000005239"/>
    </source>
</evidence>
<dbReference type="AlphaFoldDB" id="A0A2A6CM72"/>
<dbReference type="EnsemblMetazoa" id="PPA16503.1">
    <property type="protein sequence ID" value="PPA16503.1"/>
    <property type="gene ID" value="WBGene00106057"/>
</dbReference>
<keyword evidence="2" id="KW-0547">Nucleotide-binding</keyword>
<gene>
    <name evidence="10" type="primary">WBGene00106057</name>
</gene>
<evidence type="ECO:0000256" key="3">
    <source>
        <dbReference type="ARBA" id="ARBA00022777"/>
    </source>
</evidence>
<keyword evidence="1" id="KW-0808">Transferase</keyword>
<evidence type="ECO:0000256" key="9">
    <source>
        <dbReference type="ARBA" id="ARBA00051693"/>
    </source>
</evidence>
<dbReference type="InterPro" id="IPR000719">
    <property type="entry name" value="Prot_kinase_dom"/>
</dbReference>
<dbReference type="PANTHER" id="PTHR48013">
    <property type="entry name" value="DUAL SPECIFICITY MITOGEN-ACTIVATED PROTEIN KINASE KINASE 5-RELATED"/>
    <property type="match status" value="1"/>
</dbReference>
<organism evidence="10 11">
    <name type="scientific">Pristionchus pacificus</name>
    <name type="common">Parasitic nematode worm</name>
    <dbReference type="NCBI Taxonomy" id="54126"/>
    <lineage>
        <taxon>Eukaryota</taxon>
        <taxon>Metazoa</taxon>
        <taxon>Ecdysozoa</taxon>
        <taxon>Nematoda</taxon>
        <taxon>Chromadorea</taxon>
        <taxon>Rhabditida</taxon>
        <taxon>Rhabditina</taxon>
        <taxon>Diplogasteromorpha</taxon>
        <taxon>Diplogasteroidea</taxon>
        <taxon>Neodiplogasteridae</taxon>
        <taxon>Pristionchus</taxon>
    </lineage>
</organism>
<dbReference type="PROSITE" id="PS00108">
    <property type="entry name" value="PROTEIN_KINASE_ST"/>
    <property type="match status" value="1"/>
</dbReference>
<dbReference type="PROSITE" id="PS50011">
    <property type="entry name" value="PROTEIN_KINASE_DOM"/>
    <property type="match status" value="1"/>
</dbReference>
<keyword evidence="3" id="KW-0418">Kinase</keyword>
<evidence type="ECO:0000256" key="2">
    <source>
        <dbReference type="ARBA" id="ARBA00022741"/>
    </source>
</evidence>
<evidence type="ECO:0000256" key="6">
    <source>
        <dbReference type="ARBA" id="ARBA00038999"/>
    </source>
</evidence>
<comment type="catalytic activity">
    <reaction evidence="9">
        <text>L-tyrosyl-[protein] + ATP = O-phospho-L-tyrosyl-[protein] + ADP + H(+)</text>
        <dbReference type="Rhea" id="RHEA:10596"/>
        <dbReference type="Rhea" id="RHEA-COMP:10136"/>
        <dbReference type="Rhea" id="RHEA-COMP:20101"/>
        <dbReference type="ChEBI" id="CHEBI:15378"/>
        <dbReference type="ChEBI" id="CHEBI:30616"/>
        <dbReference type="ChEBI" id="CHEBI:46858"/>
        <dbReference type="ChEBI" id="CHEBI:61978"/>
        <dbReference type="ChEBI" id="CHEBI:456216"/>
        <dbReference type="EC" id="2.7.12.2"/>
    </reaction>
</comment>
<dbReference type="GO" id="GO:0005524">
    <property type="term" value="F:ATP binding"/>
    <property type="evidence" value="ECO:0007669"/>
    <property type="project" value="UniProtKB-UniRule"/>
</dbReference>
<dbReference type="InterPro" id="IPR008271">
    <property type="entry name" value="Ser/Thr_kinase_AS"/>
</dbReference>
<accession>A0A8R1YG27</accession>
<sequence length="733" mass="83969">MNLDCSPMRVTIHRVGQPVRFLDVPSEAFSRLYLFCHLADLTAVAFEFVDQGETVFVHDDVQFERFCALLKARGTMDIYEVEDDEVMEEGDDVFEPDLPNGSLKEERLSAHHFTMIRMLGQGASGTCHLAVNNMTGENFAIKAIEWGDEEFAKKQFQRELNALRKCENNPNIVRLFGDFREGSLKFLVFEFMDGGSLESYGILPPAVLSVVAYSILDALTFMKQIKIMHRDIKRANVLVSFSGDVKLADMGLARILPNNSSVANTYLGDNMYMPPERMLGLAYRFTSEVWGWAVMLCECALGRHPFLTESEFLPRDYGRMIERVKKGQAFTQAIPKEHGNDLVHLLTANVQSDPSVRWDIITLHRSPYITRARTVKREEAGDWFLDHMSSRPPSKRRKKDAELAVPSGGRFLNAVSIADEDLFSRQPECSILSVFARLDEPDLRRLCATSRTMHAMVRKLGETLDIRSNGRKGLTIRVMYGTYTDQEAWSNSVVACLAALHQAFKAASVAERRFDFKKIVIDIKMPMDPYFALCEKYITLPDREMNLNVIFGNVDIESLTEWLLKLRPKKLHIMAREITRIISPLFIEALASAVINPSLELLDRRFSDEAVDAPSDCNFRASLTQFVNFQSHNLILDLKIFMDIIRMRYDRSLEGYWYVRTSRPLDTHSIEEGLGHRMQGRKSEPTEFEITGEDDGKKMITLRTNYQLVAEAKPPTRGWKRKHKFYVQVWFHS</sequence>
<evidence type="ECO:0000256" key="7">
    <source>
        <dbReference type="ARBA" id="ARBA00049014"/>
    </source>
</evidence>